<reference evidence="9 10" key="1">
    <citation type="submission" date="2016-01" db="EMBL/GenBank/DDBJ databases">
        <title>Investigation of taxonomic status of Bacillus aminovorans.</title>
        <authorList>
            <person name="Verma A."/>
            <person name="Pal Y."/>
            <person name="Krishnamurthi S."/>
        </authorList>
    </citation>
    <scope>NUCLEOTIDE SEQUENCE [LARGE SCALE GENOMIC DNA]</scope>
    <source>
        <strain evidence="9 10">DSM 4337</strain>
    </source>
</reference>
<organism evidence="9 10">
    <name type="scientific">Domibacillus aminovorans</name>
    <dbReference type="NCBI Taxonomy" id="29332"/>
    <lineage>
        <taxon>Bacteria</taxon>
        <taxon>Bacillati</taxon>
        <taxon>Bacillota</taxon>
        <taxon>Bacilli</taxon>
        <taxon>Bacillales</taxon>
        <taxon>Bacillaceae</taxon>
        <taxon>Domibacillus</taxon>
    </lineage>
</organism>
<dbReference type="GO" id="GO:0016787">
    <property type="term" value="F:hydrolase activity"/>
    <property type="evidence" value="ECO:0007669"/>
    <property type="project" value="UniProtKB-KW"/>
</dbReference>
<dbReference type="RefSeq" id="WP_018392042.1">
    <property type="nucleotide sequence ID" value="NZ_LQWZ01000001.1"/>
</dbReference>
<evidence type="ECO:0000256" key="1">
    <source>
        <dbReference type="ARBA" id="ARBA00001941"/>
    </source>
</evidence>
<keyword evidence="4" id="KW-0479">Metal-binding</keyword>
<comment type="caution">
    <text evidence="9">The sequence shown here is derived from an EMBL/GenBank/DDBJ whole genome shotgun (WGS) entry which is preliminary data.</text>
</comment>
<dbReference type="PANTHER" id="PTHR43808">
    <property type="entry name" value="ACETYLORNITHINE DEACETYLASE"/>
    <property type="match status" value="1"/>
</dbReference>
<gene>
    <name evidence="9" type="ORF">AWH48_00335</name>
</gene>
<comment type="cofactor">
    <cofactor evidence="2">
        <name>Zn(2+)</name>
        <dbReference type="ChEBI" id="CHEBI:29105"/>
    </cofactor>
</comment>
<keyword evidence="5" id="KW-0378">Hydrolase</keyword>
<dbReference type="AlphaFoldDB" id="A0A177L1T8"/>
<dbReference type="Pfam" id="PF07687">
    <property type="entry name" value="M20_dimer"/>
    <property type="match status" value="1"/>
</dbReference>
<evidence type="ECO:0000256" key="3">
    <source>
        <dbReference type="ARBA" id="ARBA00006247"/>
    </source>
</evidence>
<dbReference type="SUPFAM" id="SSF55031">
    <property type="entry name" value="Bacterial exopeptidase dimerisation domain"/>
    <property type="match status" value="1"/>
</dbReference>
<evidence type="ECO:0000313" key="9">
    <source>
        <dbReference type="EMBL" id="OAH59588.1"/>
    </source>
</evidence>
<dbReference type="InterPro" id="IPR002933">
    <property type="entry name" value="Peptidase_M20"/>
</dbReference>
<dbReference type="Gene3D" id="3.40.630.10">
    <property type="entry name" value="Zn peptidases"/>
    <property type="match status" value="1"/>
</dbReference>
<dbReference type="Proteomes" id="UP000077271">
    <property type="component" value="Unassembled WGS sequence"/>
</dbReference>
<keyword evidence="7" id="KW-0170">Cobalt</keyword>
<dbReference type="EMBL" id="LQWZ01000001">
    <property type="protein sequence ID" value="OAH59588.1"/>
    <property type="molecule type" value="Genomic_DNA"/>
</dbReference>
<dbReference type="Pfam" id="PF01546">
    <property type="entry name" value="Peptidase_M20"/>
    <property type="match status" value="1"/>
</dbReference>
<dbReference type="GO" id="GO:0046872">
    <property type="term" value="F:metal ion binding"/>
    <property type="evidence" value="ECO:0007669"/>
    <property type="project" value="UniProtKB-KW"/>
</dbReference>
<dbReference type="InterPro" id="IPR050072">
    <property type="entry name" value="Peptidase_M20A"/>
</dbReference>
<dbReference type="InterPro" id="IPR011650">
    <property type="entry name" value="Peptidase_M20_dimer"/>
</dbReference>
<dbReference type="PANTHER" id="PTHR43808:SF25">
    <property type="entry name" value="PEPTIDASE M20 DIMERISATION DOMAIN-CONTAINING PROTEIN"/>
    <property type="match status" value="1"/>
</dbReference>
<evidence type="ECO:0000256" key="4">
    <source>
        <dbReference type="ARBA" id="ARBA00022723"/>
    </source>
</evidence>
<dbReference type="InterPro" id="IPR010182">
    <property type="entry name" value="ArgE/DapE"/>
</dbReference>
<evidence type="ECO:0000259" key="8">
    <source>
        <dbReference type="Pfam" id="PF07687"/>
    </source>
</evidence>
<dbReference type="InterPro" id="IPR036264">
    <property type="entry name" value="Bact_exopeptidase_dim_dom"/>
</dbReference>
<evidence type="ECO:0000256" key="6">
    <source>
        <dbReference type="ARBA" id="ARBA00022833"/>
    </source>
</evidence>
<evidence type="ECO:0000256" key="2">
    <source>
        <dbReference type="ARBA" id="ARBA00001947"/>
    </source>
</evidence>
<dbReference type="SUPFAM" id="SSF53187">
    <property type="entry name" value="Zn-dependent exopeptidases"/>
    <property type="match status" value="1"/>
</dbReference>
<evidence type="ECO:0000256" key="5">
    <source>
        <dbReference type="ARBA" id="ARBA00022801"/>
    </source>
</evidence>
<name>A0A177L1T8_9BACI</name>
<feature type="domain" description="Peptidase M20 dimerisation" evidence="8">
    <location>
        <begin position="224"/>
        <end position="337"/>
    </location>
</feature>
<evidence type="ECO:0000313" key="10">
    <source>
        <dbReference type="Proteomes" id="UP000077271"/>
    </source>
</evidence>
<sequence length="446" mass="48989">METLLSSGVRQKVNAYMQENRESLIEGLQKLIQIPSETGYEGPVQEHIKKVMENLGLETDTFVADAEKVRRHPEYTESEVERLVGFDGRPNVVGKWAGSEDEKSLLLFTHVDTVPVGDLVHWKYPAHDGVIEDGLMYGRGTADNKGGFGSILAALEVIKGLGLKPKGNITAISVVDEEVGGAGGAVAMTQYLEEQNFKADACIYPHPLTTGAGPQIACAGGLIFKIRVTGVAAHNLNGQVGINAIGKAMKIYDALIELDNKRVGTVSYAPFERYFAASDMQVRSSNLTPAMINAGQWAYKVPAECELTGTIGYPPNETLEEVKAQIEEAVNQVADQDAWLSENPPEITYEWHTSPAEISPDHPFVQMVKSNIDEVVGRETEIYGMPTFSDIRFPLIYMNMPAIIYGPKGGNLHGSDEWVNVQDWLECVETNVLNILEWSGYDEINK</sequence>
<proteinExistence type="inferred from homology"/>
<protein>
    <recommendedName>
        <fullName evidence="8">Peptidase M20 dimerisation domain-containing protein</fullName>
    </recommendedName>
</protein>
<evidence type="ECO:0000256" key="7">
    <source>
        <dbReference type="ARBA" id="ARBA00023285"/>
    </source>
</evidence>
<keyword evidence="6" id="KW-0862">Zinc</keyword>
<dbReference type="Gene3D" id="3.30.70.360">
    <property type="match status" value="1"/>
</dbReference>
<dbReference type="NCBIfam" id="TIGR01910">
    <property type="entry name" value="DapE-ArgE"/>
    <property type="match status" value="1"/>
</dbReference>
<comment type="cofactor">
    <cofactor evidence="1">
        <name>Co(2+)</name>
        <dbReference type="ChEBI" id="CHEBI:48828"/>
    </cofactor>
</comment>
<dbReference type="OrthoDB" id="9792335at2"/>
<comment type="similarity">
    <text evidence="3">Belongs to the peptidase M20A family.</text>
</comment>
<accession>A0A177L1T8</accession>